<name>A0A5N0TKW6_9MICO</name>
<dbReference type="AlphaFoldDB" id="A0A5N0TKW6"/>
<dbReference type="SUPFAM" id="SSF53223">
    <property type="entry name" value="Aminoacid dehydrogenase-like, N-terminal domain"/>
    <property type="match status" value="1"/>
</dbReference>
<dbReference type="GO" id="GO:0019632">
    <property type="term" value="P:shikimate metabolic process"/>
    <property type="evidence" value="ECO:0007669"/>
    <property type="project" value="TreeGrafter"/>
</dbReference>
<dbReference type="PANTHER" id="PTHR21089:SF1">
    <property type="entry name" value="BIFUNCTIONAL 3-DEHYDROQUINATE DEHYDRATASE_SHIKIMATE DEHYDROGENASE, CHLOROPLASTIC"/>
    <property type="match status" value="1"/>
</dbReference>
<evidence type="ECO:0000256" key="1">
    <source>
        <dbReference type="ARBA" id="ARBA00004871"/>
    </source>
</evidence>
<sequence length="278" mass="29210">MLTTRRLAVWGDPIEHSRSPRLHTAAYRVLGFDWTYDRRRVDEAGFPAALDSLGPSWLGLSLTMPLKGVAYRHAVRRDRHAQLTGAVNTYLLGPHGPHGFNTDVGGIVGALTETGHLGVTSARIVGTGATATSALVALHELGVRDVDVAARRPDAAHRLAVLGEQLGVRVTASALATGGHRAVPLTIATLPGDADLPEAVTDGLATAGGTLFDVVYGTWPTVLGAAWERAGLPAASGLGMLLHQAIRQIRVFANGDPAAPLPDEADVLSVMRREVMGD</sequence>
<evidence type="ECO:0000313" key="5">
    <source>
        <dbReference type="Proteomes" id="UP000326838"/>
    </source>
</evidence>
<evidence type="ECO:0000313" key="4">
    <source>
        <dbReference type="EMBL" id="KAA9135191.1"/>
    </source>
</evidence>
<dbReference type="GO" id="GO:0005829">
    <property type="term" value="C:cytosol"/>
    <property type="evidence" value="ECO:0007669"/>
    <property type="project" value="TreeGrafter"/>
</dbReference>
<dbReference type="GO" id="GO:0050661">
    <property type="term" value="F:NADP binding"/>
    <property type="evidence" value="ECO:0007669"/>
    <property type="project" value="TreeGrafter"/>
</dbReference>
<dbReference type="Pfam" id="PF08501">
    <property type="entry name" value="Shikimate_dh_N"/>
    <property type="match status" value="1"/>
</dbReference>
<dbReference type="InterPro" id="IPR036291">
    <property type="entry name" value="NAD(P)-bd_dom_sf"/>
</dbReference>
<dbReference type="InterPro" id="IPR046346">
    <property type="entry name" value="Aminoacid_DH-like_N_sf"/>
</dbReference>
<dbReference type="RefSeq" id="WP_150892546.1">
    <property type="nucleotide sequence ID" value="NZ_VYUY01000006.1"/>
</dbReference>
<keyword evidence="2" id="KW-0057">Aromatic amino acid biosynthesis</keyword>
<reference evidence="5" key="1">
    <citation type="submission" date="2019-09" db="EMBL/GenBank/DDBJ databases">
        <title>Mumia zhuanghuii sp. nov. isolated from the intestinal contents of plateau pika (Ochotona curzoniae) in the Qinghai-Tibet plateau of China.</title>
        <authorList>
            <person name="Tian Z."/>
        </authorList>
    </citation>
    <scope>NUCLEOTIDE SEQUENCE [LARGE SCALE GENOMIC DNA]</scope>
    <source>
        <strain evidence="5">L-033</strain>
    </source>
</reference>
<comment type="caution">
    <text evidence="4">The sequence shown here is derived from an EMBL/GenBank/DDBJ whole genome shotgun (WGS) entry which is preliminary data.</text>
</comment>
<accession>A0A5N0TKW6</accession>
<dbReference type="PANTHER" id="PTHR21089">
    <property type="entry name" value="SHIKIMATE DEHYDROGENASE"/>
    <property type="match status" value="1"/>
</dbReference>
<evidence type="ECO:0000259" key="3">
    <source>
        <dbReference type="Pfam" id="PF08501"/>
    </source>
</evidence>
<feature type="domain" description="Shikimate dehydrogenase substrate binding N-terminal" evidence="3">
    <location>
        <begin position="9"/>
        <end position="89"/>
    </location>
</feature>
<protein>
    <submittedName>
        <fullName evidence="4">Shikimate dehydrogenase</fullName>
    </submittedName>
</protein>
<dbReference type="EMBL" id="VYUY01000006">
    <property type="protein sequence ID" value="KAA9135191.1"/>
    <property type="molecule type" value="Genomic_DNA"/>
</dbReference>
<organism evidence="4 5">
    <name type="scientific">Microbacterium caowuchunii</name>
    <dbReference type="NCBI Taxonomy" id="2614638"/>
    <lineage>
        <taxon>Bacteria</taxon>
        <taxon>Bacillati</taxon>
        <taxon>Actinomycetota</taxon>
        <taxon>Actinomycetes</taxon>
        <taxon>Micrococcales</taxon>
        <taxon>Microbacteriaceae</taxon>
        <taxon>Microbacterium</taxon>
    </lineage>
</organism>
<dbReference type="SUPFAM" id="SSF51735">
    <property type="entry name" value="NAD(P)-binding Rossmann-fold domains"/>
    <property type="match status" value="1"/>
</dbReference>
<comment type="pathway">
    <text evidence="1">Metabolic intermediate biosynthesis; chorismate biosynthesis; chorismate from D-erythrose 4-phosphate and phosphoenolpyruvate: step 4/7.</text>
</comment>
<dbReference type="GO" id="GO:0009073">
    <property type="term" value="P:aromatic amino acid family biosynthetic process"/>
    <property type="evidence" value="ECO:0007669"/>
    <property type="project" value="UniProtKB-KW"/>
</dbReference>
<dbReference type="InterPro" id="IPR013708">
    <property type="entry name" value="Shikimate_DH-bd_N"/>
</dbReference>
<keyword evidence="2" id="KW-0028">Amino-acid biosynthesis</keyword>
<proteinExistence type="predicted"/>
<evidence type="ECO:0000256" key="2">
    <source>
        <dbReference type="ARBA" id="ARBA00023141"/>
    </source>
</evidence>
<dbReference type="GO" id="GO:0009423">
    <property type="term" value="P:chorismate biosynthetic process"/>
    <property type="evidence" value="ECO:0007669"/>
    <property type="project" value="TreeGrafter"/>
</dbReference>
<dbReference type="Proteomes" id="UP000326838">
    <property type="component" value="Unassembled WGS sequence"/>
</dbReference>
<dbReference type="Gene3D" id="3.40.50.10860">
    <property type="entry name" value="Leucine Dehydrogenase, chain A, domain 1"/>
    <property type="match status" value="1"/>
</dbReference>
<keyword evidence="5" id="KW-1185">Reference proteome</keyword>
<dbReference type="InterPro" id="IPR022893">
    <property type="entry name" value="Shikimate_DH_fam"/>
</dbReference>
<dbReference type="GO" id="GO:0004764">
    <property type="term" value="F:shikimate 3-dehydrogenase (NADP+) activity"/>
    <property type="evidence" value="ECO:0007669"/>
    <property type="project" value="InterPro"/>
</dbReference>
<gene>
    <name evidence="4" type="ORF">F6B40_05840</name>
</gene>
<dbReference type="Gene3D" id="3.40.50.720">
    <property type="entry name" value="NAD(P)-binding Rossmann-like Domain"/>
    <property type="match status" value="1"/>
</dbReference>